<dbReference type="Pfam" id="PF00990">
    <property type="entry name" value="GGDEF"/>
    <property type="match status" value="1"/>
</dbReference>
<evidence type="ECO:0000256" key="1">
    <source>
        <dbReference type="ARBA" id="ARBA00001946"/>
    </source>
</evidence>
<evidence type="ECO:0000256" key="2">
    <source>
        <dbReference type="ARBA" id="ARBA00012528"/>
    </source>
</evidence>
<proteinExistence type="predicted"/>
<dbReference type="GO" id="GO:1902201">
    <property type="term" value="P:negative regulation of bacterial-type flagellum-dependent cell motility"/>
    <property type="evidence" value="ECO:0007669"/>
    <property type="project" value="TreeGrafter"/>
</dbReference>
<keyword evidence="3" id="KW-0472">Membrane</keyword>
<dbReference type="InterPro" id="IPR043128">
    <property type="entry name" value="Rev_trsase/Diguanyl_cyclase"/>
</dbReference>
<dbReference type="RefSeq" id="WP_161432072.1">
    <property type="nucleotide sequence ID" value="NZ_WUTT01000001.1"/>
</dbReference>
<dbReference type="GO" id="GO:0052621">
    <property type="term" value="F:diguanylate cyclase activity"/>
    <property type="evidence" value="ECO:0007669"/>
    <property type="project" value="UniProtKB-EC"/>
</dbReference>
<feature type="chain" id="PRO_5030561262" description="diguanylate cyclase" evidence="4">
    <location>
        <begin position="23"/>
        <end position="590"/>
    </location>
</feature>
<comment type="caution">
    <text evidence="6">The sequence shown here is derived from an EMBL/GenBank/DDBJ whole genome shotgun (WGS) entry which is preliminary data.</text>
</comment>
<dbReference type="Proteomes" id="UP000487929">
    <property type="component" value="Unassembled WGS sequence"/>
</dbReference>
<evidence type="ECO:0000259" key="5">
    <source>
        <dbReference type="PROSITE" id="PS50887"/>
    </source>
</evidence>
<feature type="transmembrane region" description="Helical" evidence="3">
    <location>
        <begin position="330"/>
        <end position="352"/>
    </location>
</feature>
<dbReference type="Gene3D" id="3.30.70.270">
    <property type="match status" value="1"/>
</dbReference>
<feature type="transmembrane region" description="Helical" evidence="3">
    <location>
        <begin position="207"/>
        <end position="223"/>
    </location>
</feature>
<dbReference type="GO" id="GO:0043709">
    <property type="term" value="P:cell adhesion involved in single-species biofilm formation"/>
    <property type="evidence" value="ECO:0007669"/>
    <property type="project" value="TreeGrafter"/>
</dbReference>
<dbReference type="PANTHER" id="PTHR45138">
    <property type="entry name" value="REGULATORY COMPONENTS OF SENSORY TRANSDUCTION SYSTEM"/>
    <property type="match status" value="1"/>
</dbReference>
<evidence type="ECO:0000256" key="4">
    <source>
        <dbReference type="SAM" id="SignalP"/>
    </source>
</evidence>
<feature type="transmembrane region" description="Helical" evidence="3">
    <location>
        <begin position="181"/>
        <end position="200"/>
    </location>
</feature>
<dbReference type="SUPFAM" id="SSF55073">
    <property type="entry name" value="Nucleotide cyclase"/>
    <property type="match status" value="1"/>
</dbReference>
<keyword evidence="3" id="KW-1133">Transmembrane helix</keyword>
<feature type="domain" description="GGDEF" evidence="5">
    <location>
        <begin position="444"/>
        <end position="578"/>
    </location>
</feature>
<dbReference type="EC" id="2.7.7.65" evidence="2"/>
<keyword evidence="4" id="KW-0732">Signal</keyword>
<feature type="transmembrane region" description="Helical" evidence="3">
    <location>
        <begin position="301"/>
        <end position="318"/>
    </location>
</feature>
<dbReference type="SMART" id="SM00267">
    <property type="entry name" value="GGDEF"/>
    <property type="match status" value="1"/>
</dbReference>
<reference evidence="6 7" key="1">
    <citation type="submission" date="2019-12" db="EMBL/GenBank/DDBJ databases">
        <title>Draft genome sequencing of Halomonas alimentaria DSM 15356.</title>
        <authorList>
            <person name="Pandiyan K."/>
            <person name="Kushwaha P."/>
            <person name="Gowdham M."/>
            <person name="Chakdar H."/>
            <person name="Singh A."/>
            <person name="Kumar M."/>
            <person name="Saxena A.K."/>
        </authorList>
    </citation>
    <scope>NUCLEOTIDE SEQUENCE [LARGE SCALE GENOMIC DNA]</scope>
    <source>
        <strain evidence="6 7">DSM 15356</strain>
    </source>
</reference>
<dbReference type="InterPro" id="IPR050469">
    <property type="entry name" value="Diguanylate_Cyclase"/>
</dbReference>
<keyword evidence="7" id="KW-1185">Reference proteome</keyword>
<feature type="signal peptide" evidence="4">
    <location>
        <begin position="1"/>
        <end position="22"/>
    </location>
</feature>
<feature type="transmembrane region" description="Helical" evidence="3">
    <location>
        <begin position="273"/>
        <end position="295"/>
    </location>
</feature>
<dbReference type="CDD" id="cd01949">
    <property type="entry name" value="GGDEF"/>
    <property type="match status" value="1"/>
</dbReference>
<dbReference type="InterPro" id="IPR000160">
    <property type="entry name" value="GGDEF_dom"/>
</dbReference>
<comment type="cofactor">
    <cofactor evidence="1">
        <name>Mg(2+)</name>
        <dbReference type="ChEBI" id="CHEBI:18420"/>
    </cofactor>
</comment>
<dbReference type="OrthoDB" id="9803824at2"/>
<sequence length="590" mass="65631">MRPLILAVSVLLSLLLSEALLAATAPPRDLTGWEWRWGDSPRDASGTPAWLDDAGSGEWHAIDFPSNPPGRAGQEHLWLRTVLPEGEWRDPVIYIYSIDLIAQFFLDGEPLYQYGEFDDQGRGHFAGWPWHMIELPEDFAGKTLHVRIFSDYTDIGLWGEARVMDRLDVLTMIVHRAWDDVLISAFSLLLALLAGSFALIGAQRQSLGAVALFSLAASTMILAETQFSQLLLDRPLLWDSLAAAGYFTLPVGMGLLLTHWLSGTPQRLMGILWRLHLAYLGAALGLSQLGLVTVASTFPPFDLMLSITLPLMLALAAWHLRRLETEQRWIIGSFALMAGLLMADMAVAHGLLDWRKVPVSLGLLAFSLAIVGVSLWHYRRTQRQLSRLNRHLEEQVRERTAKLDCLVRKLEGFSYEDPLTGLKNRRYFDELMQHEASRADRDGVPLSLIMIDLDHFKQINDQYGHEAGDSVLMAVAELLQDHFRDADVVCRMGGEEFVALLPGATTERAEARAGELVERVRRLTLHHGDQALPTVTLSCGVATYPCHSREPIALLGLADKALYQAKYQGRNRSATWSSLAAEPLPPAAAG</sequence>
<name>A0A7X4W5N0_9GAMM</name>
<evidence type="ECO:0000313" key="6">
    <source>
        <dbReference type="EMBL" id="NAW34827.1"/>
    </source>
</evidence>
<dbReference type="FunFam" id="3.30.70.270:FF:000001">
    <property type="entry name" value="Diguanylate cyclase domain protein"/>
    <property type="match status" value="1"/>
</dbReference>
<evidence type="ECO:0000256" key="3">
    <source>
        <dbReference type="SAM" id="Phobius"/>
    </source>
</evidence>
<feature type="transmembrane region" description="Helical" evidence="3">
    <location>
        <begin position="358"/>
        <end position="378"/>
    </location>
</feature>
<dbReference type="PANTHER" id="PTHR45138:SF24">
    <property type="entry name" value="DIGUANYLATE CYCLASE DGCC-RELATED"/>
    <property type="match status" value="1"/>
</dbReference>
<keyword evidence="3" id="KW-0812">Transmembrane</keyword>
<accession>A0A7X4W5N0</accession>
<evidence type="ECO:0000313" key="7">
    <source>
        <dbReference type="Proteomes" id="UP000487929"/>
    </source>
</evidence>
<dbReference type="PROSITE" id="PS50887">
    <property type="entry name" value="GGDEF"/>
    <property type="match status" value="1"/>
</dbReference>
<gene>
    <name evidence="6" type="ORF">GRB96_10425</name>
</gene>
<dbReference type="GO" id="GO:0005886">
    <property type="term" value="C:plasma membrane"/>
    <property type="evidence" value="ECO:0007669"/>
    <property type="project" value="TreeGrafter"/>
</dbReference>
<dbReference type="NCBIfam" id="TIGR00254">
    <property type="entry name" value="GGDEF"/>
    <property type="match status" value="1"/>
</dbReference>
<dbReference type="EMBL" id="WUTT01000001">
    <property type="protein sequence ID" value="NAW34827.1"/>
    <property type="molecule type" value="Genomic_DNA"/>
</dbReference>
<organism evidence="6 7">
    <name type="scientific">Halomonas alimentaria</name>
    <dbReference type="NCBI Taxonomy" id="147248"/>
    <lineage>
        <taxon>Bacteria</taxon>
        <taxon>Pseudomonadati</taxon>
        <taxon>Pseudomonadota</taxon>
        <taxon>Gammaproteobacteria</taxon>
        <taxon>Oceanospirillales</taxon>
        <taxon>Halomonadaceae</taxon>
        <taxon>Halomonas</taxon>
    </lineage>
</organism>
<protein>
    <recommendedName>
        <fullName evidence="2">diguanylate cyclase</fullName>
        <ecNumber evidence="2">2.7.7.65</ecNumber>
    </recommendedName>
</protein>
<dbReference type="AlphaFoldDB" id="A0A7X4W5N0"/>
<feature type="transmembrane region" description="Helical" evidence="3">
    <location>
        <begin position="243"/>
        <end position="261"/>
    </location>
</feature>
<dbReference type="InterPro" id="IPR029787">
    <property type="entry name" value="Nucleotide_cyclase"/>
</dbReference>